<dbReference type="KEGG" id="pbj:VN24_09780"/>
<dbReference type="GO" id="GO:0015295">
    <property type="term" value="F:solute:proton symporter activity"/>
    <property type="evidence" value="ECO:0007669"/>
    <property type="project" value="TreeGrafter"/>
</dbReference>
<proteinExistence type="inferred from homology"/>
<dbReference type="RefSeq" id="WP_045670256.1">
    <property type="nucleotide sequence ID" value="NZ_CP011058.1"/>
</dbReference>
<keyword evidence="10" id="KW-1185">Reference proteome</keyword>
<feature type="transmembrane region" description="Helical" evidence="8">
    <location>
        <begin position="116"/>
        <end position="145"/>
    </location>
</feature>
<evidence type="ECO:0000256" key="7">
    <source>
        <dbReference type="ARBA" id="ARBA00023136"/>
    </source>
</evidence>
<dbReference type="GO" id="GO:0015129">
    <property type="term" value="F:lactate transmembrane transporter activity"/>
    <property type="evidence" value="ECO:0007669"/>
    <property type="project" value="UniProtKB-UniRule"/>
</dbReference>
<dbReference type="AlphaFoldDB" id="A0A0D5NIS2"/>
<dbReference type="PANTHER" id="PTHR30003">
    <property type="entry name" value="L-LACTATE PERMEASE"/>
    <property type="match status" value="1"/>
</dbReference>
<evidence type="ECO:0000256" key="1">
    <source>
        <dbReference type="ARBA" id="ARBA00004651"/>
    </source>
</evidence>
<organism evidence="9 10">
    <name type="scientific">Paenibacillus beijingensis</name>
    <dbReference type="NCBI Taxonomy" id="1126833"/>
    <lineage>
        <taxon>Bacteria</taxon>
        <taxon>Bacillati</taxon>
        <taxon>Bacillota</taxon>
        <taxon>Bacilli</taxon>
        <taxon>Bacillales</taxon>
        <taxon>Paenibacillaceae</taxon>
        <taxon>Paenibacillus</taxon>
    </lineage>
</organism>
<gene>
    <name evidence="9" type="ORF">VN24_09780</name>
</gene>
<dbReference type="Proteomes" id="UP000032633">
    <property type="component" value="Chromosome"/>
</dbReference>
<feature type="transmembrane region" description="Helical" evidence="8">
    <location>
        <begin position="193"/>
        <end position="212"/>
    </location>
</feature>
<dbReference type="GO" id="GO:0005886">
    <property type="term" value="C:plasma membrane"/>
    <property type="evidence" value="ECO:0007669"/>
    <property type="project" value="UniProtKB-SubCell"/>
</dbReference>
<dbReference type="Pfam" id="PF02652">
    <property type="entry name" value="Lactate_perm"/>
    <property type="match status" value="1"/>
</dbReference>
<evidence type="ECO:0000256" key="3">
    <source>
        <dbReference type="ARBA" id="ARBA00022448"/>
    </source>
</evidence>
<feature type="transmembrane region" description="Helical" evidence="8">
    <location>
        <begin position="64"/>
        <end position="89"/>
    </location>
</feature>
<feature type="transmembrane region" description="Helical" evidence="8">
    <location>
        <begin position="376"/>
        <end position="394"/>
    </location>
</feature>
<keyword evidence="6 8" id="KW-1133">Transmembrane helix</keyword>
<feature type="transmembrane region" description="Helical" evidence="8">
    <location>
        <begin position="306"/>
        <end position="326"/>
    </location>
</feature>
<dbReference type="NCBIfam" id="TIGR00795">
    <property type="entry name" value="lctP"/>
    <property type="match status" value="1"/>
</dbReference>
<dbReference type="STRING" id="1126833.VN24_09780"/>
<protein>
    <recommendedName>
        <fullName evidence="8">L-lactate permease</fullName>
    </recommendedName>
</protein>
<keyword evidence="7 8" id="KW-0472">Membrane</keyword>
<dbReference type="PANTHER" id="PTHR30003:SF5">
    <property type="entry name" value="L-LACTATE PERMEASE"/>
    <property type="match status" value="1"/>
</dbReference>
<comment type="subcellular location">
    <subcellularLocation>
        <location evidence="1 8">Cell membrane</location>
        <topology evidence="1 8">Multi-pass membrane protein</topology>
    </subcellularLocation>
</comment>
<dbReference type="InterPro" id="IPR003804">
    <property type="entry name" value="Lactate_perm"/>
</dbReference>
<feature type="transmembrane region" description="Helical" evidence="8">
    <location>
        <begin position="450"/>
        <end position="470"/>
    </location>
</feature>
<feature type="transmembrane region" description="Helical" evidence="8">
    <location>
        <begin position="12"/>
        <end position="33"/>
    </location>
</feature>
<dbReference type="OrthoDB" id="9761056at2"/>
<dbReference type="PATRIC" id="fig|1126833.4.peg.2161"/>
<evidence type="ECO:0000313" key="9">
    <source>
        <dbReference type="EMBL" id="AJY74823.1"/>
    </source>
</evidence>
<evidence type="ECO:0000256" key="6">
    <source>
        <dbReference type="ARBA" id="ARBA00022989"/>
    </source>
</evidence>
<comment type="function">
    <text evidence="8">Uptake of L-lactate across the membrane. Can also transport D-lactate and glycolate.</text>
</comment>
<name>A0A0D5NIS2_9BACL</name>
<reference evidence="9 10" key="1">
    <citation type="journal article" date="2015" name="J. Biotechnol.">
        <title>Complete genome sequence of Paenibacillus beijingensis 7188(T) (=DSM 24997(T)), a novel rhizobacterium from jujube garden soil.</title>
        <authorList>
            <person name="Kwak Y."/>
            <person name="Shin J.H."/>
        </authorList>
    </citation>
    <scope>NUCLEOTIDE SEQUENCE [LARGE SCALE GENOMIC DNA]</scope>
    <source>
        <strain evidence="9 10">DSM 24997</strain>
    </source>
</reference>
<keyword evidence="4 8" id="KW-1003">Cell membrane</keyword>
<accession>A0A0D5NIS2</accession>
<evidence type="ECO:0000256" key="8">
    <source>
        <dbReference type="RuleBase" id="RU365092"/>
    </source>
</evidence>
<feature type="transmembrane region" description="Helical" evidence="8">
    <location>
        <begin position="157"/>
        <end position="181"/>
    </location>
</feature>
<keyword evidence="3 8" id="KW-0813">Transport</keyword>
<feature type="transmembrane region" description="Helical" evidence="8">
    <location>
        <begin position="414"/>
        <end position="444"/>
    </location>
</feature>
<feature type="transmembrane region" description="Helical" evidence="8">
    <location>
        <begin position="39"/>
        <end position="57"/>
    </location>
</feature>
<keyword evidence="5 8" id="KW-0812">Transmembrane</keyword>
<sequence length="556" mass="58647">MWLQQYDPFHNDIVSALVAALPILFFLLALTVFKMKGVYAALSALLISFLVAVIGFGMPLSKAVMAAVLGIGTGLWPIGYIVIMAVWLYKIAVKTGKFNVIRASIAGISPDSRLQLLLIGFCFNAFLEGAAGFGVPIAISAALLIELGFRPLKAAALCLIANAASGAFGAIGIPVIVGAQMGSITPLELTRTLVWTLPAFGFLIPFLLVFILDGLRGIRETLPALLVVGGVYTALQTFAMLVLGPELADIMAALGAMGSLALFLRKWQPKRIFVERGNGEAADNPADAAVAAVAAAAEEPRYGFKAIVSAWSPFYILTAVITVWSLPAFKALFAKGGALQATTQLLQIPLLHKQVVKMPPIAAAETPLDAMLKLDFISATGTAILVAVLITGMFSRNINLRQGFGTLGETMRELWLPIVTICFVMGFANVANFAGLSSTIGLALARTGDIFPLFSPVLGWIGVFITGSVVNNNALFGYLQTVTGAQIGTSASLLLSANTTGGVMAKLISPQSIAIAAAAVKKTGQESALFSMTIRYSLIFLLLVCVWTFVLSRIGI</sequence>
<reference evidence="10" key="2">
    <citation type="submission" date="2015-03" db="EMBL/GenBank/DDBJ databases">
        <title>Genome sequence of Paenibacillus beijingensis strain DSM 24997T.</title>
        <authorList>
            <person name="Kwak Y."/>
            <person name="Shin J.-H."/>
        </authorList>
    </citation>
    <scope>NUCLEOTIDE SEQUENCE [LARGE SCALE GENOMIC DNA]</scope>
    <source>
        <strain evidence="10">DSM 24997</strain>
    </source>
</reference>
<evidence type="ECO:0000256" key="2">
    <source>
        <dbReference type="ARBA" id="ARBA00010100"/>
    </source>
</evidence>
<evidence type="ECO:0000256" key="4">
    <source>
        <dbReference type="ARBA" id="ARBA00022475"/>
    </source>
</evidence>
<dbReference type="EMBL" id="CP011058">
    <property type="protein sequence ID" value="AJY74823.1"/>
    <property type="molecule type" value="Genomic_DNA"/>
</dbReference>
<evidence type="ECO:0000313" key="10">
    <source>
        <dbReference type="Proteomes" id="UP000032633"/>
    </source>
</evidence>
<evidence type="ECO:0000256" key="5">
    <source>
        <dbReference type="ARBA" id="ARBA00022692"/>
    </source>
</evidence>
<dbReference type="HOGENOM" id="CLU_021628_0_0_9"/>
<feature type="transmembrane region" description="Helical" evidence="8">
    <location>
        <begin position="536"/>
        <end position="555"/>
    </location>
</feature>
<feature type="transmembrane region" description="Helical" evidence="8">
    <location>
        <begin position="224"/>
        <end position="244"/>
    </location>
</feature>
<feature type="transmembrane region" description="Helical" evidence="8">
    <location>
        <begin position="250"/>
        <end position="267"/>
    </location>
</feature>
<comment type="similarity">
    <text evidence="2 8">Belongs to the lactate permease family.</text>
</comment>